<feature type="binding site" evidence="9">
    <location>
        <position position="83"/>
    </location>
    <ligand>
        <name>substrate</name>
    </ligand>
</feature>
<feature type="region of interest" description="Disordered" evidence="10">
    <location>
        <begin position="368"/>
        <end position="392"/>
    </location>
</feature>
<evidence type="ECO:0000256" key="5">
    <source>
        <dbReference type="ARBA" id="ARBA00022793"/>
    </source>
</evidence>
<feature type="binding site" evidence="9">
    <location>
        <begin position="275"/>
        <end position="280"/>
    </location>
    <ligand>
        <name>GTP</name>
        <dbReference type="ChEBI" id="CHEBI:37565"/>
    </ligand>
</feature>
<dbReference type="SUPFAM" id="SSF68923">
    <property type="entry name" value="PEP carboxykinase N-terminal domain"/>
    <property type="match status" value="1"/>
</dbReference>
<feature type="binding site" evidence="9">
    <location>
        <begin position="390"/>
        <end position="392"/>
    </location>
    <ligand>
        <name>substrate</name>
    </ligand>
</feature>
<dbReference type="NCBIfam" id="NF003253">
    <property type="entry name" value="PRK04210.1"/>
    <property type="match status" value="1"/>
</dbReference>
<evidence type="ECO:0000256" key="2">
    <source>
        <dbReference type="ARBA" id="ARBA00022432"/>
    </source>
</evidence>
<dbReference type="Gene3D" id="3.40.449.10">
    <property type="entry name" value="Phosphoenolpyruvate Carboxykinase, domain 1"/>
    <property type="match status" value="1"/>
</dbReference>
<dbReference type="InterPro" id="IPR035078">
    <property type="entry name" value="PEP_carboxykinase_GTP_N"/>
</dbReference>
<dbReference type="Pfam" id="PF17297">
    <property type="entry name" value="PEPCK_N"/>
    <property type="match status" value="1"/>
</dbReference>
<evidence type="ECO:0000313" key="13">
    <source>
        <dbReference type="EMBL" id="GAA5342477.1"/>
    </source>
</evidence>
<keyword evidence="5 9" id="KW-0210">Decarboxylase</keyword>
<sequence length="610" mass="66808">MTVLDHDVVADQLKNAPTKNEKVLSFVSRIATLTTPDEIVWIDGSEGQKALITQQLVDAGTFVALTGTKDSFYAASDPEDVARVEDRTYICSVDEKDAGALNNWVAPAEMKETLNGLFEGSMRGRTMYVIPFVMGLAEADQPMFGIEVTDSPYVVLSMLIMARSGKYALDAIDAQDADFVECVHSVGAPLEDGQDDVAWPNNSTKYITHFPEERSIWSFGSGYGGNALLGKKCYALRIASAIAHDEGWLAEHMLILKLTNPEGEVKYIAAAFPSACGKTNLAMIEPTIPGWKAETLGDDIAWMRFGEDGQLYAVNPEFGLFGVAPGTGYSTNPTAMHAIEAGGNIFTNVALTDDGDVWWEGKTDEKPAHLTDWRGNDWTPDSETPAAHPNSRFCTPISNVPTLAPEWQNPNGVPISAILFGGRRKTTMPLVTETKDWNHGVFMGSVLSSETTAAATGAVGVVRRDPMAMRPFIGYNVGDYLQHWLNIGQTEGAQLPKIFYVNWFRRDDDNSFLWPGFSENSRVLKWVFERVAGTADAAESPLGLTPVEGGLDTEGLDFTDEQLRKALAIKPEEWETELASIEEWYAELGDSVPAELRAEVDNLRERLGLA</sequence>
<comment type="subunit">
    <text evidence="9">Monomer.</text>
</comment>
<comment type="pathway">
    <text evidence="9">Carbohydrate biosynthesis; gluconeogenesis.</text>
</comment>
<reference evidence="13 14" key="1">
    <citation type="submission" date="2024-02" db="EMBL/GenBank/DDBJ databases">
        <title>Characterization of antibiotic resistant novel bacterial strains and their environmental applications.</title>
        <authorList>
            <person name="Manzoor S."/>
            <person name="Abbas S."/>
            <person name="Arshad M."/>
            <person name="Li W.J."/>
            <person name="Ahmed I."/>
        </authorList>
    </citation>
    <scope>NUCLEOTIDE SEQUENCE [LARGE SCALE GENOMIC DNA]</scope>
    <source>
        <strain evidence="13 14">KACC 15558</strain>
    </source>
</reference>
<feature type="binding site" evidence="9">
    <location>
        <position position="392"/>
    </location>
    <ligand>
        <name>GTP</name>
        <dbReference type="ChEBI" id="CHEBI:37565"/>
    </ligand>
</feature>
<dbReference type="RefSeq" id="WP_342039164.1">
    <property type="nucleotide sequence ID" value="NZ_BAABBK010000018.1"/>
</dbReference>
<dbReference type="PANTHER" id="PTHR11561">
    <property type="entry name" value="PHOSPHOENOLPYRUVATE CARBOXYKINASE"/>
    <property type="match status" value="1"/>
</dbReference>
<dbReference type="InterPro" id="IPR008210">
    <property type="entry name" value="PEP_carboxykinase_N"/>
</dbReference>
<feature type="binding site" evidence="9">
    <location>
        <position position="252"/>
    </location>
    <ligand>
        <name>Mn(2+)</name>
        <dbReference type="ChEBI" id="CHEBI:29035"/>
    </ligand>
</feature>
<evidence type="ECO:0000256" key="1">
    <source>
        <dbReference type="ARBA" id="ARBA00005796"/>
    </source>
</evidence>
<dbReference type="EMBL" id="BAABNP010000032">
    <property type="protein sequence ID" value="GAA5342477.1"/>
    <property type="molecule type" value="Genomic_DNA"/>
</dbReference>
<dbReference type="CDD" id="cd00819">
    <property type="entry name" value="PEPCK_GTP"/>
    <property type="match status" value="1"/>
</dbReference>
<keyword evidence="14" id="KW-1185">Reference proteome</keyword>
<comment type="catalytic activity">
    <reaction evidence="9">
        <text>oxaloacetate + GTP = phosphoenolpyruvate + GDP + CO2</text>
        <dbReference type="Rhea" id="RHEA:10388"/>
        <dbReference type="ChEBI" id="CHEBI:16452"/>
        <dbReference type="ChEBI" id="CHEBI:16526"/>
        <dbReference type="ChEBI" id="CHEBI:37565"/>
        <dbReference type="ChEBI" id="CHEBI:58189"/>
        <dbReference type="ChEBI" id="CHEBI:58702"/>
        <dbReference type="EC" id="4.1.1.32"/>
    </reaction>
</comment>
<gene>
    <name evidence="9" type="primary">pckG</name>
    <name evidence="13" type="ORF">KACC15558_35190</name>
</gene>
<dbReference type="PIRSF" id="PIRSF001348">
    <property type="entry name" value="PEP_carboxykinase_GTP"/>
    <property type="match status" value="1"/>
</dbReference>
<evidence type="ECO:0000256" key="3">
    <source>
        <dbReference type="ARBA" id="ARBA00022723"/>
    </source>
</evidence>
<comment type="function">
    <text evidence="9">Catalyzes the conversion of oxaloacetate (OAA) to phosphoenolpyruvate (PEP), the rate-limiting step in the metabolic pathway that produces glucose from lactate and other precursors derived from the citric acid cycle.</text>
</comment>
<feature type="domain" description="Phosphoenolpyruvate carboxykinase C-terminal P-loop" evidence="11">
    <location>
        <begin position="248"/>
        <end position="606"/>
    </location>
</feature>
<feature type="binding site" evidence="9">
    <location>
        <begin position="223"/>
        <end position="225"/>
    </location>
    <ligand>
        <name>substrate</name>
    </ligand>
</feature>
<keyword evidence="2 9" id="KW-0312">Gluconeogenesis</keyword>
<comment type="subcellular location">
    <subcellularLocation>
        <location evidence="9">Cytoplasm</location>
    </subcellularLocation>
</comment>
<feature type="binding site" evidence="9">
    <location>
        <begin position="517"/>
        <end position="520"/>
    </location>
    <ligand>
        <name>GTP</name>
        <dbReference type="ChEBI" id="CHEBI:37565"/>
    </ligand>
</feature>
<dbReference type="EC" id="4.1.1.32" evidence="9"/>
<feature type="binding site" evidence="9">
    <location>
        <position position="299"/>
    </location>
    <ligand>
        <name>Mn(2+)</name>
        <dbReference type="ChEBI" id="CHEBI:29035"/>
    </ligand>
</feature>
<evidence type="ECO:0000256" key="4">
    <source>
        <dbReference type="ARBA" id="ARBA00022741"/>
    </source>
</evidence>
<evidence type="ECO:0000256" key="7">
    <source>
        <dbReference type="ARBA" id="ARBA00023211"/>
    </source>
</evidence>
<evidence type="ECO:0000259" key="12">
    <source>
        <dbReference type="Pfam" id="PF17297"/>
    </source>
</evidence>
<dbReference type="InterPro" id="IPR035077">
    <property type="entry name" value="PEP_carboxykinase_GTP_C"/>
</dbReference>
<dbReference type="Gene3D" id="2.170.8.10">
    <property type="entry name" value="Phosphoenolpyruvate Carboxykinase, domain 2"/>
    <property type="match status" value="1"/>
</dbReference>
<evidence type="ECO:0000259" key="11">
    <source>
        <dbReference type="Pfam" id="PF00821"/>
    </source>
</evidence>
<feature type="binding site" evidence="9">
    <location>
        <position position="423"/>
    </location>
    <ligand>
        <name>GTP</name>
        <dbReference type="ChEBI" id="CHEBI:37565"/>
    </ligand>
</feature>
<organism evidence="13 14">
    <name type="scientific">Brevibacterium ammoniilyticum</name>
    <dbReference type="NCBI Taxonomy" id="1046555"/>
    <lineage>
        <taxon>Bacteria</taxon>
        <taxon>Bacillati</taxon>
        <taxon>Actinomycetota</taxon>
        <taxon>Actinomycetes</taxon>
        <taxon>Micrococcales</taxon>
        <taxon>Brevibacteriaceae</taxon>
        <taxon>Brevibacterium</taxon>
    </lineage>
</organism>
<evidence type="ECO:0000313" key="14">
    <source>
        <dbReference type="Proteomes" id="UP001498935"/>
    </source>
</evidence>
<accession>A0ABP9U6I3</accession>
<keyword evidence="4 9" id="KW-0547">Nucleotide-binding</keyword>
<feature type="domain" description="Phosphoenolpyruvate carboxykinase GTP-utilising N-terminal" evidence="12">
    <location>
        <begin position="26"/>
        <end position="243"/>
    </location>
</feature>
<dbReference type="PANTHER" id="PTHR11561:SF0">
    <property type="entry name" value="PHOSPHOENOLPYRUVATE CARBOXYKINASE [GTP]-RELATED"/>
    <property type="match status" value="1"/>
</dbReference>
<comment type="similarity">
    <text evidence="1 9">Belongs to the phosphoenolpyruvate carboxykinase [GTP] family.</text>
</comment>
<proteinExistence type="inferred from homology"/>
<evidence type="ECO:0000256" key="8">
    <source>
        <dbReference type="ARBA" id="ARBA00023239"/>
    </source>
</evidence>
<dbReference type="InterPro" id="IPR018091">
    <property type="entry name" value="PEP_carboxykin_GTP_CS"/>
</dbReference>
<feature type="active site" evidence="9">
    <location>
        <position position="276"/>
    </location>
</feature>
<dbReference type="Pfam" id="PF00821">
    <property type="entry name" value="PEPCK_GTP"/>
    <property type="match status" value="1"/>
</dbReference>
<dbReference type="InterPro" id="IPR008209">
    <property type="entry name" value="PEP_carboxykinase_GTP"/>
</dbReference>
<name>A0ABP9U6I3_9MICO</name>
<keyword evidence="3 9" id="KW-0479">Metal-binding</keyword>
<dbReference type="InterPro" id="IPR013035">
    <property type="entry name" value="PEP_carboxykinase_C"/>
</dbReference>
<keyword evidence="7 9" id="KW-0464">Manganese</keyword>
<comment type="cofactor">
    <cofactor evidence="9">
        <name>Mn(2+)</name>
        <dbReference type="ChEBI" id="CHEBI:29035"/>
    </cofactor>
    <text evidence="9">Binds 1 Mn(2+) ion per subunit.</text>
</comment>
<dbReference type="Gene3D" id="3.90.228.20">
    <property type="match status" value="1"/>
</dbReference>
<feature type="binding site" evidence="9">
    <location>
        <position position="232"/>
    </location>
    <ligand>
        <name>Mn(2+)</name>
        <dbReference type="ChEBI" id="CHEBI:29035"/>
    </ligand>
</feature>
<comment type="caution">
    <text evidence="13">The sequence shown here is derived from an EMBL/GenBank/DDBJ whole genome shotgun (WGS) entry which is preliminary data.</text>
</comment>
<dbReference type="SUPFAM" id="SSF53795">
    <property type="entry name" value="PEP carboxykinase-like"/>
    <property type="match status" value="1"/>
</dbReference>
<feature type="binding site" evidence="9">
    <location>
        <position position="274"/>
    </location>
    <ligand>
        <name>substrate</name>
    </ligand>
</feature>
<dbReference type="Proteomes" id="UP001498935">
    <property type="component" value="Unassembled WGS sequence"/>
</dbReference>
<keyword evidence="9" id="KW-0963">Cytoplasm</keyword>
<keyword evidence="8 9" id="KW-0456">Lyase</keyword>
<evidence type="ECO:0000256" key="6">
    <source>
        <dbReference type="ARBA" id="ARBA00023134"/>
    </source>
</evidence>
<dbReference type="PROSITE" id="PS00505">
    <property type="entry name" value="PEPCK_GTP"/>
    <property type="match status" value="1"/>
</dbReference>
<evidence type="ECO:0000256" key="9">
    <source>
        <dbReference type="HAMAP-Rule" id="MF_00452"/>
    </source>
</evidence>
<dbReference type="HAMAP" id="MF_00452">
    <property type="entry name" value="PEPCK_GTP"/>
    <property type="match status" value="1"/>
</dbReference>
<protein>
    <recommendedName>
        <fullName evidence="9">Phosphoenolpyruvate carboxykinase [GTP]</fullName>
        <shortName evidence="9">PEP carboxykinase</shortName>
        <shortName evidence="9">PEPCK</shortName>
        <ecNumber evidence="9">4.1.1.32</ecNumber>
    </recommendedName>
    <alternativeName>
        <fullName evidence="9">GTP-dependent phosphoenolpyruvate carboxykinase</fullName>
        <shortName evidence="9">GTP-PEPCK</shortName>
    </alternativeName>
</protein>
<evidence type="ECO:0000256" key="10">
    <source>
        <dbReference type="SAM" id="MobiDB-lite"/>
    </source>
</evidence>
<keyword evidence="6 9" id="KW-0342">GTP-binding</keyword>